<dbReference type="SMART" id="SM00219">
    <property type="entry name" value="TyrKc"/>
    <property type="match status" value="1"/>
</dbReference>
<dbReference type="InterPro" id="IPR001611">
    <property type="entry name" value="Leu-rich_rpt"/>
</dbReference>
<dbReference type="InterPro" id="IPR008266">
    <property type="entry name" value="Tyr_kinase_AS"/>
</dbReference>
<evidence type="ECO:0000256" key="5">
    <source>
        <dbReference type="ARBA" id="ARBA00022741"/>
    </source>
</evidence>
<feature type="domain" description="Protein kinase" evidence="12">
    <location>
        <begin position="1087"/>
        <end position="1348"/>
    </location>
</feature>
<feature type="transmembrane region" description="Helical" evidence="11">
    <location>
        <begin position="1032"/>
        <end position="1053"/>
    </location>
</feature>
<dbReference type="Gene3D" id="3.30.200.20">
    <property type="entry name" value="Phosphorylase Kinase, domain 1"/>
    <property type="match status" value="1"/>
</dbReference>
<dbReference type="InterPro" id="IPR020635">
    <property type="entry name" value="Tyr_kinase_cat_dom"/>
</dbReference>
<evidence type="ECO:0000256" key="11">
    <source>
        <dbReference type="SAM" id="Phobius"/>
    </source>
</evidence>
<evidence type="ECO:0000256" key="7">
    <source>
        <dbReference type="ARBA" id="ARBA00022840"/>
    </source>
</evidence>
<keyword evidence="8 11" id="KW-0472">Membrane</keyword>
<proteinExistence type="predicted"/>
<evidence type="ECO:0000256" key="3">
    <source>
        <dbReference type="ARBA" id="ARBA00022679"/>
    </source>
</evidence>
<keyword evidence="3" id="KW-0808">Transferase</keyword>
<dbReference type="InterPro" id="IPR050647">
    <property type="entry name" value="Plant_LRR-RLKs"/>
</dbReference>
<dbReference type="GO" id="GO:0004713">
    <property type="term" value="F:protein tyrosine kinase activity"/>
    <property type="evidence" value="ECO:0007669"/>
    <property type="project" value="InterPro"/>
</dbReference>
<dbReference type="PROSITE" id="PS00107">
    <property type="entry name" value="PROTEIN_KINASE_ATP"/>
    <property type="match status" value="1"/>
</dbReference>
<dbReference type="Pfam" id="PF07714">
    <property type="entry name" value="PK_Tyr_Ser-Thr"/>
    <property type="match status" value="1"/>
</dbReference>
<keyword evidence="2" id="KW-0433">Leucine-rich repeat</keyword>
<evidence type="ECO:0000259" key="12">
    <source>
        <dbReference type="PROSITE" id="PS50011"/>
    </source>
</evidence>
<dbReference type="PRINTS" id="PR00109">
    <property type="entry name" value="TYRKINASE"/>
</dbReference>
<dbReference type="OrthoDB" id="6718656at2759"/>
<name>A0A2P6NSM5_9EUKA</name>
<organism evidence="13 14">
    <name type="scientific">Planoprotostelium fungivorum</name>
    <dbReference type="NCBI Taxonomy" id="1890364"/>
    <lineage>
        <taxon>Eukaryota</taxon>
        <taxon>Amoebozoa</taxon>
        <taxon>Evosea</taxon>
        <taxon>Variosea</taxon>
        <taxon>Cavosteliida</taxon>
        <taxon>Cavosteliaceae</taxon>
        <taxon>Planoprotostelium</taxon>
    </lineage>
</organism>
<feature type="binding site" evidence="9">
    <location>
        <position position="1114"/>
    </location>
    <ligand>
        <name>ATP</name>
        <dbReference type="ChEBI" id="CHEBI:30616"/>
    </ligand>
</feature>
<keyword evidence="13" id="KW-0675">Receptor</keyword>
<evidence type="ECO:0000313" key="14">
    <source>
        <dbReference type="Proteomes" id="UP000241769"/>
    </source>
</evidence>
<dbReference type="InterPro" id="IPR001245">
    <property type="entry name" value="Ser-Thr/Tyr_kinase_cat_dom"/>
</dbReference>
<evidence type="ECO:0000256" key="4">
    <source>
        <dbReference type="ARBA" id="ARBA00022737"/>
    </source>
</evidence>
<keyword evidence="11" id="KW-0812">Transmembrane</keyword>
<dbReference type="SMART" id="SM00369">
    <property type="entry name" value="LRR_TYP"/>
    <property type="match status" value="5"/>
</dbReference>
<dbReference type="Gene3D" id="1.10.510.10">
    <property type="entry name" value="Transferase(Phosphotransferase) domain 1"/>
    <property type="match status" value="1"/>
</dbReference>
<dbReference type="PANTHER" id="PTHR48056">
    <property type="entry name" value="LRR RECEPTOR-LIKE SERINE/THREONINE-PROTEIN KINASE-RELATED"/>
    <property type="match status" value="1"/>
</dbReference>
<comment type="caution">
    <text evidence="13">The sequence shown here is derived from an EMBL/GenBank/DDBJ whole genome shotgun (WGS) entry which is preliminary data.</text>
</comment>
<comment type="subcellular location">
    <subcellularLocation>
        <location evidence="1">Membrane</location>
    </subcellularLocation>
</comment>
<gene>
    <name evidence="13" type="ORF">PROFUN_04947</name>
</gene>
<accession>A0A2P6NSM5</accession>
<dbReference type="Gene3D" id="3.80.10.10">
    <property type="entry name" value="Ribonuclease Inhibitor"/>
    <property type="match status" value="5"/>
</dbReference>
<keyword evidence="14" id="KW-1185">Reference proteome</keyword>
<keyword evidence="5 9" id="KW-0547">Nucleotide-binding</keyword>
<dbReference type="GO" id="GO:0016020">
    <property type="term" value="C:membrane"/>
    <property type="evidence" value="ECO:0007669"/>
    <property type="project" value="UniProtKB-SubCell"/>
</dbReference>
<feature type="region of interest" description="Disordered" evidence="10">
    <location>
        <begin position="1355"/>
        <end position="1383"/>
    </location>
</feature>
<dbReference type="InterPro" id="IPR003591">
    <property type="entry name" value="Leu-rich_rpt_typical-subtyp"/>
</dbReference>
<dbReference type="Proteomes" id="UP000241769">
    <property type="component" value="Unassembled WGS sequence"/>
</dbReference>
<keyword evidence="11" id="KW-1133">Transmembrane helix</keyword>
<evidence type="ECO:0000313" key="13">
    <source>
        <dbReference type="EMBL" id="PRP86965.1"/>
    </source>
</evidence>
<dbReference type="GO" id="GO:0005524">
    <property type="term" value="F:ATP binding"/>
    <property type="evidence" value="ECO:0007669"/>
    <property type="project" value="UniProtKB-UniRule"/>
</dbReference>
<dbReference type="FunFam" id="3.30.200.20:FF:000180">
    <property type="entry name" value="serine/threonine-protein kinase STY46-like"/>
    <property type="match status" value="1"/>
</dbReference>
<evidence type="ECO:0000256" key="1">
    <source>
        <dbReference type="ARBA" id="ARBA00004370"/>
    </source>
</evidence>
<sequence>MGPTPFRLLNYNLNPSRMSSVLSRSGELWPYQLSATVAPLSLTLKVFDWIRASKDFSFRCGLWISSFSCDATSMWKDIFLLLCRGPVDTLHRETICGPGESDSFPITKMMKEVAFVLVGLVAIVLTQNPYVPAYNVNDLPQNTNVYDPFYDNMTDWQRRESAALYSFWVVQFNATLAVSVWRATNLPAWNFTVTPHPCVNISGVTTPWWGIQCTNGSVTGMTGTSGSIRYQLPDVFDGLQNLTSWNVGNNGIQKHLPPSFCKLPKLRFFNMSSNFITNVPPCFGTIPTLQTLDLSINQLTQLPFTNFSSLPRLKGIDFSQNTISGTFPTVDDLPFIINISLNSNYFSGPISSSLGSLSTLQKFQVSGNHFSGDIDWGLEKLSALTDLDLSINDLTGTIPDIENLTQLVNVDVSFNSLSGDLTKLWAVPTLRSVILRGNSFTGSVPALTAVNLTTFRADGNQFSGRLPSFSLVPNLQTLILDGNSFNGTLPPLPSSLIEFSITNNQMTGSIDNVMTCKGLSLLDLSNNSFTGVVSSNLFTALPIATTMILANNNFTGPLPDFPTSSLATIVDFSYNSFNQTIPSIGTIQLQTLKLNNNKLTGAIAAGLAEKASHLKILDLSSNRLQGVIPKNLGDLLSLTTLGLNDNSLVGFIPQSFSRLSNLQYLSIANNRKLDWPTLSSVESMQQLITLNISANQITASLPVNIGNLTRLTSFDVSNNRMRGTVPEGLLGLPVLKTLRLNGNNFTGTFGRLNADTVELDISSNQFSGDVDFVGQFTAIRTFNVSHNRFNGTIPSISGQRHLISADVSSNELTGQFPSTSGLSNLVYLNASNNDFTGGIPPLSTSLVAIDFSLNNLTSADQFSVIPSLDTCALQNNSFVCPIPWVSVTQCSAICVTLDHSPKNMRLVLQSTPKAFSSQNLLRVISVQTNTTLSRLNVTRVQYVNVTASKRATSEQVWVDLNIAAPNGFNQASSARIQEDIATLASSRPQLLGSNGTVTTFAYIPADPVTSSVQSTDSDVVDSTVSKGTISGLAVGGGVLVIIAIVAIILLVRYKKSAKSSLKQFVMIDVSDIPLGAAKKSVIDFDELKEMQKIGEGAFGIVFKARWRETKVAVKQIRAEHVTEEQLKSFLGEVTILQNLRAHPNVVLFIGLTFPPQPLSLVTEFCEGGDLGGYLQRNAQTITEALRMKFILGVAKGMYHLHLEKVVHRDLAVRNILLTKHLEPQVADFGLSREQDSTDSASVTTSVVGPLKWMSPEAISKREYSTKSDVFSFGVVIWEILTGQEPWQGLSPVEAAFGVVARGHRLKIPLDCPPKLQRLMHECWGEDPYERPDFGQIVNFLEGDIEPTIVKTMEEGEANEEEAAPQYEESIDQPSDVYSAMESKQMHEAKKKIAVKTASRDHV</sequence>
<evidence type="ECO:0000256" key="2">
    <source>
        <dbReference type="ARBA" id="ARBA00022614"/>
    </source>
</evidence>
<evidence type="ECO:0000256" key="6">
    <source>
        <dbReference type="ARBA" id="ARBA00022777"/>
    </source>
</evidence>
<dbReference type="PANTHER" id="PTHR48056:SF81">
    <property type="entry name" value="RECEPTOR PROTEIN-TYROSINE KINASE CEPR1"/>
    <property type="match status" value="1"/>
</dbReference>
<dbReference type="PROSITE" id="PS00109">
    <property type="entry name" value="PROTEIN_KINASE_TYR"/>
    <property type="match status" value="1"/>
</dbReference>
<keyword evidence="7 9" id="KW-0067">ATP-binding</keyword>
<evidence type="ECO:0000256" key="9">
    <source>
        <dbReference type="PROSITE-ProRule" id="PRU10141"/>
    </source>
</evidence>
<dbReference type="Pfam" id="PF13855">
    <property type="entry name" value="LRR_8"/>
    <property type="match status" value="1"/>
</dbReference>
<keyword evidence="6 13" id="KW-0418">Kinase</keyword>
<dbReference type="InParanoid" id="A0A2P6NSM5"/>
<dbReference type="FunFam" id="3.80.10.10:FF:000213">
    <property type="entry name" value="Tyrosine-sulfated glycopeptide receptor 1"/>
    <property type="match status" value="1"/>
</dbReference>
<keyword evidence="4" id="KW-0677">Repeat</keyword>
<dbReference type="InterPro" id="IPR011009">
    <property type="entry name" value="Kinase-like_dom_sf"/>
</dbReference>
<dbReference type="SUPFAM" id="SSF56112">
    <property type="entry name" value="Protein kinase-like (PK-like)"/>
    <property type="match status" value="1"/>
</dbReference>
<dbReference type="PROSITE" id="PS51450">
    <property type="entry name" value="LRR"/>
    <property type="match status" value="2"/>
</dbReference>
<dbReference type="PROSITE" id="PS50011">
    <property type="entry name" value="PROTEIN_KINASE_DOM"/>
    <property type="match status" value="1"/>
</dbReference>
<evidence type="ECO:0000256" key="10">
    <source>
        <dbReference type="SAM" id="MobiDB-lite"/>
    </source>
</evidence>
<dbReference type="CDD" id="cd13999">
    <property type="entry name" value="STKc_MAP3K-like"/>
    <property type="match status" value="1"/>
</dbReference>
<dbReference type="InterPro" id="IPR032675">
    <property type="entry name" value="LRR_dom_sf"/>
</dbReference>
<reference evidence="13 14" key="1">
    <citation type="journal article" date="2018" name="Genome Biol. Evol.">
        <title>Multiple Roots of Fruiting Body Formation in Amoebozoa.</title>
        <authorList>
            <person name="Hillmann F."/>
            <person name="Forbes G."/>
            <person name="Novohradska S."/>
            <person name="Ferling I."/>
            <person name="Riege K."/>
            <person name="Groth M."/>
            <person name="Westermann M."/>
            <person name="Marz M."/>
            <person name="Spaller T."/>
            <person name="Winckler T."/>
            <person name="Schaap P."/>
            <person name="Glockner G."/>
        </authorList>
    </citation>
    <scope>NUCLEOTIDE SEQUENCE [LARGE SCALE GENOMIC DNA]</scope>
    <source>
        <strain evidence="13 14">Jena</strain>
    </source>
</reference>
<dbReference type="InterPro" id="IPR000719">
    <property type="entry name" value="Prot_kinase_dom"/>
</dbReference>
<dbReference type="Pfam" id="PF00560">
    <property type="entry name" value="LRR_1"/>
    <property type="match status" value="2"/>
</dbReference>
<dbReference type="EMBL" id="MDYQ01000024">
    <property type="protein sequence ID" value="PRP86965.1"/>
    <property type="molecule type" value="Genomic_DNA"/>
</dbReference>
<evidence type="ECO:0000256" key="8">
    <source>
        <dbReference type="ARBA" id="ARBA00023136"/>
    </source>
</evidence>
<dbReference type="SUPFAM" id="SSF52058">
    <property type="entry name" value="L domain-like"/>
    <property type="match status" value="2"/>
</dbReference>
<protein>
    <submittedName>
        <fullName evidence="13">Putative receptor protein kinase</fullName>
    </submittedName>
</protein>
<dbReference type="InterPro" id="IPR017441">
    <property type="entry name" value="Protein_kinase_ATP_BS"/>
</dbReference>